<dbReference type="InterPro" id="IPR001296">
    <property type="entry name" value="Glyco_trans_1"/>
</dbReference>
<protein>
    <submittedName>
        <fullName evidence="2">Glycosyltransferase</fullName>
    </submittedName>
</protein>
<name>A0A9X2WK29_9GAMM</name>
<accession>A0A9X2WK29</accession>
<proteinExistence type="predicted"/>
<comment type="caution">
    <text evidence="2">The sequence shown here is derived from an EMBL/GenBank/DDBJ whole genome shotgun (WGS) entry which is preliminary data.</text>
</comment>
<dbReference type="Proteomes" id="UP001155546">
    <property type="component" value="Unassembled WGS sequence"/>
</dbReference>
<evidence type="ECO:0000313" key="3">
    <source>
        <dbReference type="Proteomes" id="UP001155546"/>
    </source>
</evidence>
<dbReference type="Pfam" id="PF00534">
    <property type="entry name" value="Glycos_transf_1"/>
    <property type="match status" value="1"/>
</dbReference>
<dbReference type="RefSeq" id="WP_261297215.1">
    <property type="nucleotide sequence ID" value="NZ_JAMTCD010000002.1"/>
</dbReference>
<sequence>MKYIFVIRHICYGGAETSTLLLSKALASRGHTIEIWNLGKSTEDDLNRWLPFSSVKAIKKWQLLSYKVKPSELLVLVNNAAHRYAPKKGTVTIVHGDPTYKLTQTTSFFGRVKQRIKLHQQHYSRNNFVISNQLATRLTPFTKQSPVYLPNPFDAHSVVEKAKQPCDIDLPKHFIVHIGRFGPEKKQDILLASYLENQALNSTVDLVFIGDEPQKNGPITAKLHSMASKSDLSNKIHFLGNQANPWNILVKAKCLVLCSEFESMGYVLLEAMALNIPIVSTTTIGAKEVLGNDFPGLINLFPEMKNNQKANTELDYKPLEKNTEILAEKLVQVINNPLGFTQKLSDEYSVDIVANKFETLTQIDVTEQINNQRTHVTTV</sequence>
<dbReference type="GO" id="GO:0016757">
    <property type="term" value="F:glycosyltransferase activity"/>
    <property type="evidence" value="ECO:0007669"/>
    <property type="project" value="InterPro"/>
</dbReference>
<dbReference type="GO" id="GO:1901135">
    <property type="term" value="P:carbohydrate derivative metabolic process"/>
    <property type="evidence" value="ECO:0007669"/>
    <property type="project" value="UniProtKB-ARBA"/>
</dbReference>
<dbReference type="EMBL" id="JAMTCD010000002">
    <property type="protein sequence ID" value="MCT7940783.1"/>
    <property type="molecule type" value="Genomic_DNA"/>
</dbReference>
<evidence type="ECO:0000313" key="2">
    <source>
        <dbReference type="EMBL" id="MCT7940783.1"/>
    </source>
</evidence>
<dbReference type="CDD" id="cd03811">
    <property type="entry name" value="GT4_GT28_WabH-like"/>
    <property type="match status" value="1"/>
</dbReference>
<dbReference type="Gene3D" id="3.40.50.2000">
    <property type="entry name" value="Glycogen Phosphorylase B"/>
    <property type="match status" value="2"/>
</dbReference>
<dbReference type="PANTHER" id="PTHR12526">
    <property type="entry name" value="GLYCOSYLTRANSFERASE"/>
    <property type="match status" value="1"/>
</dbReference>
<feature type="domain" description="Glycosyl transferase family 1" evidence="1">
    <location>
        <begin position="161"/>
        <end position="298"/>
    </location>
</feature>
<dbReference type="AlphaFoldDB" id="A0A9X2WK29"/>
<reference evidence="2" key="1">
    <citation type="journal article" date="2023" name="Int. J. Syst. Evol. Microbiol.">
        <title>&lt;i&gt;Shewanella septentrionalis&lt;/i&gt; sp. nov. and &lt;i&gt;Shewanella holmiensis&lt;/i&gt; sp. nov., isolated from Baltic Sea water and sediments.</title>
        <authorList>
            <person name="Martin-Rodriguez A.J."/>
            <person name="Thorell K."/>
            <person name="Joffre E."/>
            <person name="Jensie-Markopoulos S."/>
            <person name="Moore E.R.B."/>
            <person name="Sjoling A."/>
        </authorList>
    </citation>
    <scope>NUCLEOTIDE SEQUENCE</scope>
    <source>
        <strain evidence="2">SP1S2-7</strain>
    </source>
</reference>
<organism evidence="2 3">
    <name type="scientific">Shewanella holmiensis</name>
    <dbReference type="NCBI Taxonomy" id="2952222"/>
    <lineage>
        <taxon>Bacteria</taxon>
        <taxon>Pseudomonadati</taxon>
        <taxon>Pseudomonadota</taxon>
        <taxon>Gammaproteobacteria</taxon>
        <taxon>Alteromonadales</taxon>
        <taxon>Shewanellaceae</taxon>
        <taxon>Shewanella</taxon>
    </lineage>
</organism>
<evidence type="ECO:0000259" key="1">
    <source>
        <dbReference type="Pfam" id="PF00534"/>
    </source>
</evidence>
<gene>
    <name evidence="2" type="ORF">NE535_03050</name>
</gene>
<keyword evidence="3" id="KW-1185">Reference proteome</keyword>
<dbReference type="SUPFAM" id="SSF53756">
    <property type="entry name" value="UDP-Glycosyltransferase/glycogen phosphorylase"/>
    <property type="match status" value="1"/>
</dbReference>